<dbReference type="RefSeq" id="WP_117417191.1">
    <property type="nucleotide sequence ID" value="NZ_BRPJ01000053.1"/>
</dbReference>
<dbReference type="InterPro" id="IPR011005">
    <property type="entry name" value="Dihydropteroate_synth-like_sf"/>
</dbReference>
<reference evidence="14 17" key="2">
    <citation type="journal article" date="2024" name="Int. J. Syst. Evol. Microbiol.">
        <title>Lacrimispora brassicae sp. nov. isolated from fermented cabbage, and proposal of Clostridium indicum Gundawar et al. 2019 and Clostridium methoxybenzovorans Mechichi et al. 1999 as heterotypic synonyms of Lacrimispora amygdalina (Parshina et al. 2003) Haas and Blanchard 2020 and Lacrimispora indolis (McClung and McCoy 1957) Haas and Blanchard 2020, respectively.</title>
        <authorList>
            <person name="Kobayashi H."/>
            <person name="Tanizawa Y."/>
            <person name="Sakamoto M."/>
            <person name="Ohkuma M."/>
            <person name="Tohno M."/>
        </authorList>
    </citation>
    <scope>NUCLEOTIDE SEQUENCE [LARGE SCALE GENOMIC DNA]</scope>
    <source>
        <strain evidence="14 17">DSM 12857</strain>
    </source>
</reference>
<evidence type="ECO:0000313" key="17">
    <source>
        <dbReference type="Proteomes" id="UP001419084"/>
    </source>
</evidence>
<comment type="cofactor">
    <cofactor evidence="2 12">
        <name>Mg(2+)</name>
        <dbReference type="ChEBI" id="CHEBI:18420"/>
    </cofactor>
</comment>
<dbReference type="GO" id="GO:0046654">
    <property type="term" value="P:tetrahydrofolate biosynthetic process"/>
    <property type="evidence" value="ECO:0007669"/>
    <property type="project" value="UniProtKB-UniPathway"/>
</dbReference>
<evidence type="ECO:0000256" key="9">
    <source>
        <dbReference type="ARBA" id="ARBA00022842"/>
    </source>
</evidence>
<dbReference type="PANTHER" id="PTHR20941">
    <property type="entry name" value="FOLATE SYNTHESIS PROTEINS"/>
    <property type="match status" value="1"/>
</dbReference>
<keyword evidence="8 12" id="KW-0479">Metal-binding</keyword>
<evidence type="ECO:0000256" key="11">
    <source>
        <dbReference type="ARBA" id="ARBA00030193"/>
    </source>
</evidence>
<accession>A0A3E2NCP6</accession>
<dbReference type="Gene3D" id="3.20.20.20">
    <property type="entry name" value="Dihydropteroate synthase-like"/>
    <property type="match status" value="1"/>
</dbReference>
<keyword evidence="9 12" id="KW-0460">Magnesium</keyword>
<name>A0A3E2NCP6_9FIRM</name>
<reference evidence="15 16" key="1">
    <citation type="submission" date="2018-07" db="EMBL/GenBank/DDBJ databases">
        <title>New species, Clostridium PI-S10-A1B.</title>
        <authorList>
            <person name="Krishna G."/>
            <person name="Summeta K."/>
            <person name="Shikha S."/>
            <person name="Prabhu P.B."/>
            <person name="Suresh K."/>
        </authorList>
    </citation>
    <scope>NUCLEOTIDE SEQUENCE [LARGE SCALE GENOMIC DNA]</scope>
    <source>
        <strain evidence="15 16">PI-S10-A1B</strain>
    </source>
</reference>
<dbReference type="EMBL" id="BRPJ01000053">
    <property type="protein sequence ID" value="GLB31030.1"/>
    <property type="molecule type" value="Genomic_DNA"/>
</dbReference>
<evidence type="ECO:0000259" key="13">
    <source>
        <dbReference type="PROSITE" id="PS50972"/>
    </source>
</evidence>
<evidence type="ECO:0000256" key="10">
    <source>
        <dbReference type="ARBA" id="ARBA00022909"/>
    </source>
</evidence>
<organism evidence="15 16">
    <name type="scientific">Lacrimispora amygdalina</name>
    <dbReference type="NCBI Taxonomy" id="253257"/>
    <lineage>
        <taxon>Bacteria</taxon>
        <taxon>Bacillati</taxon>
        <taxon>Bacillota</taxon>
        <taxon>Clostridia</taxon>
        <taxon>Lachnospirales</taxon>
        <taxon>Lachnospiraceae</taxon>
        <taxon>Lacrimispora</taxon>
    </lineage>
</organism>
<dbReference type="PANTHER" id="PTHR20941:SF1">
    <property type="entry name" value="FOLIC ACID SYNTHESIS PROTEIN FOL1"/>
    <property type="match status" value="1"/>
</dbReference>
<comment type="similarity">
    <text evidence="4 12">Belongs to the DHPS family.</text>
</comment>
<dbReference type="OrthoDB" id="9811744at2"/>
<evidence type="ECO:0000256" key="12">
    <source>
        <dbReference type="RuleBase" id="RU361205"/>
    </source>
</evidence>
<comment type="function">
    <text evidence="12">Catalyzes the condensation of para-aminobenzoate (pABA) with 6-hydroxymethyl-7,8-dihydropterin diphosphate (DHPt-PP) to form 7,8-dihydropteroate (H2Pte), the immediate precursor of folate derivatives.</text>
</comment>
<dbReference type="EC" id="2.5.1.15" evidence="5 12"/>
<evidence type="ECO:0000256" key="1">
    <source>
        <dbReference type="ARBA" id="ARBA00000012"/>
    </source>
</evidence>
<evidence type="ECO:0000256" key="4">
    <source>
        <dbReference type="ARBA" id="ARBA00009503"/>
    </source>
</evidence>
<protein>
    <recommendedName>
        <fullName evidence="6 12">Dihydropteroate synthase</fullName>
        <shortName evidence="12">DHPS</shortName>
        <ecNumber evidence="5 12">2.5.1.15</ecNumber>
    </recommendedName>
    <alternativeName>
        <fullName evidence="11 12">Dihydropteroate pyrophosphorylase</fullName>
    </alternativeName>
</protein>
<dbReference type="PROSITE" id="PS00792">
    <property type="entry name" value="DHPS_1"/>
    <property type="match status" value="1"/>
</dbReference>
<evidence type="ECO:0000256" key="3">
    <source>
        <dbReference type="ARBA" id="ARBA00004763"/>
    </source>
</evidence>
<keyword evidence="7 12" id="KW-0808">Transferase</keyword>
<dbReference type="InterPro" id="IPR006390">
    <property type="entry name" value="DHP_synth_dom"/>
</dbReference>
<dbReference type="GO" id="GO:0005829">
    <property type="term" value="C:cytosol"/>
    <property type="evidence" value="ECO:0007669"/>
    <property type="project" value="TreeGrafter"/>
</dbReference>
<dbReference type="GO" id="GO:0004156">
    <property type="term" value="F:dihydropteroate synthase activity"/>
    <property type="evidence" value="ECO:0007669"/>
    <property type="project" value="UniProtKB-EC"/>
</dbReference>
<gene>
    <name evidence="15" type="primary">folP</name>
    <name evidence="14" type="synonym">sul</name>
    <name evidence="15" type="ORF">DS742_11680</name>
    <name evidence="14" type="ORF">LAD12857_29530</name>
</gene>
<dbReference type="Proteomes" id="UP001419084">
    <property type="component" value="Unassembled WGS sequence"/>
</dbReference>
<comment type="catalytic activity">
    <reaction evidence="1">
        <text>(7,8-dihydropterin-6-yl)methyl diphosphate + 4-aminobenzoate = 7,8-dihydropteroate + diphosphate</text>
        <dbReference type="Rhea" id="RHEA:19949"/>
        <dbReference type="ChEBI" id="CHEBI:17836"/>
        <dbReference type="ChEBI" id="CHEBI:17839"/>
        <dbReference type="ChEBI" id="CHEBI:33019"/>
        <dbReference type="ChEBI" id="CHEBI:72950"/>
        <dbReference type="EC" id="2.5.1.15"/>
    </reaction>
</comment>
<dbReference type="InterPro" id="IPR000489">
    <property type="entry name" value="Pterin-binding_dom"/>
</dbReference>
<sequence>MIIGNKVFDTQNNVYIVGILNVTPDSFSDGGQYNALDDALMKAQEMICQGIDIIDVGGESTRPGHTTVSSEQEISRVAPVIEKLKENFDITISLDSYKWQVVQALSNKIDMVNDIWGLQYDDKMAQVVATSGLAYCLMHNRRSNQYKNFSEEYLSDINDSLEKAEKAGIEKGKIILDGGVGFAKDYNQNLHVINNTDRLCSLGYPVMIATSRKSVIGLTLEKPTDQRLYGTLATTAVGVMKGASFVRVHDIEQNLDTIKMVKSIMKEDKWIK</sequence>
<dbReference type="Proteomes" id="UP000260680">
    <property type="component" value="Unassembled WGS sequence"/>
</dbReference>
<feature type="domain" description="Pterin-binding" evidence="13">
    <location>
        <begin position="14"/>
        <end position="259"/>
    </location>
</feature>
<proteinExistence type="inferred from homology"/>
<evidence type="ECO:0000256" key="5">
    <source>
        <dbReference type="ARBA" id="ARBA00012458"/>
    </source>
</evidence>
<dbReference type="UniPathway" id="UPA00077">
    <property type="reaction ID" value="UER00156"/>
</dbReference>
<dbReference type="AlphaFoldDB" id="A0A3E2NCP6"/>
<dbReference type="Pfam" id="PF00809">
    <property type="entry name" value="Pterin_bind"/>
    <property type="match status" value="1"/>
</dbReference>
<evidence type="ECO:0000256" key="7">
    <source>
        <dbReference type="ARBA" id="ARBA00022679"/>
    </source>
</evidence>
<evidence type="ECO:0000313" key="16">
    <source>
        <dbReference type="Proteomes" id="UP000260680"/>
    </source>
</evidence>
<dbReference type="SUPFAM" id="SSF51717">
    <property type="entry name" value="Dihydropteroate synthetase-like"/>
    <property type="match status" value="1"/>
</dbReference>
<dbReference type="PROSITE" id="PS50972">
    <property type="entry name" value="PTERIN_BINDING"/>
    <property type="match status" value="1"/>
</dbReference>
<comment type="pathway">
    <text evidence="3 12">Cofactor biosynthesis; tetrahydrofolate biosynthesis; 7,8-dihydrofolate from 2-amino-4-hydroxy-6-hydroxymethyl-7,8-dihydropteridine diphosphate and 4-aminobenzoate: step 1/2.</text>
</comment>
<keyword evidence="10 12" id="KW-0289">Folate biosynthesis</keyword>
<evidence type="ECO:0000256" key="2">
    <source>
        <dbReference type="ARBA" id="ARBA00001946"/>
    </source>
</evidence>
<dbReference type="GO" id="GO:0046656">
    <property type="term" value="P:folic acid biosynthetic process"/>
    <property type="evidence" value="ECO:0007669"/>
    <property type="project" value="UniProtKB-KW"/>
</dbReference>
<dbReference type="GO" id="GO:0046872">
    <property type="term" value="F:metal ion binding"/>
    <property type="evidence" value="ECO:0007669"/>
    <property type="project" value="UniProtKB-KW"/>
</dbReference>
<dbReference type="CDD" id="cd00739">
    <property type="entry name" value="DHPS"/>
    <property type="match status" value="1"/>
</dbReference>
<evidence type="ECO:0000256" key="6">
    <source>
        <dbReference type="ARBA" id="ARBA00016919"/>
    </source>
</evidence>
<dbReference type="NCBIfam" id="TIGR01496">
    <property type="entry name" value="DHPS"/>
    <property type="match status" value="1"/>
</dbReference>
<evidence type="ECO:0000313" key="15">
    <source>
        <dbReference type="EMBL" id="RFZ78765.1"/>
    </source>
</evidence>
<dbReference type="EMBL" id="QOHO01000031">
    <property type="protein sequence ID" value="RFZ78765.1"/>
    <property type="molecule type" value="Genomic_DNA"/>
</dbReference>
<dbReference type="InterPro" id="IPR045031">
    <property type="entry name" value="DHP_synth-like"/>
</dbReference>
<evidence type="ECO:0000256" key="8">
    <source>
        <dbReference type="ARBA" id="ARBA00022723"/>
    </source>
</evidence>
<evidence type="ECO:0000313" key="14">
    <source>
        <dbReference type="EMBL" id="GLB31030.1"/>
    </source>
</evidence>
<comment type="caution">
    <text evidence="15">The sequence shown here is derived from an EMBL/GenBank/DDBJ whole genome shotgun (WGS) entry which is preliminary data.</text>
</comment>
<keyword evidence="17" id="KW-1185">Reference proteome</keyword>